<dbReference type="Proteomes" id="UP000235015">
    <property type="component" value="Unassembled WGS sequence"/>
</dbReference>
<feature type="binding site" evidence="10">
    <location>
        <position position="197"/>
    </location>
    <ligand>
        <name>NADP(+)</name>
        <dbReference type="ChEBI" id="CHEBI:58349"/>
    </ligand>
</feature>
<name>A0A2N6CR85_9GAMM</name>
<dbReference type="SUPFAM" id="SSF52343">
    <property type="entry name" value="Ferredoxin reductase-like, C-terminal NADP-linked domain"/>
    <property type="match status" value="1"/>
</dbReference>
<dbReference type="InterPro" id="IPR017938">
    <property type="entry name" value="Riboflavin_synthase-like_b-brl"/>
</dbReference>
<dbReference type="GO" id="GO:0046872">
    <property type="term" value="F:metal ion binding"/>
    <property type="evidence" value="ECO:0007669"/>
    <property type="project" value="UniProtKB-KW"/>
</dbReference>
<evidence type="ECO:0000313" key="13">
    <source>
        <dbReference type="EMBL" id="PLX59573.1"/>
    </source>
</evidence>
<keyword evidence="8" id="KW-0411">Iron-sulfur</keyword>
<dbReference type="InterPro" id="IPR001433">
    <property type="entry name" value="OxRdtase_FAD/NAD-bd"/>
</dbReference>
<dbReference type="AlphaFoldDB" id="A0A2N6CR85"/>
<feature type="domain" description="FAD-binding FR-type" evidence="12">
    <location>
        <begin position="135"/>
        <end position="257"/>
    </location>
</feature>
<dbReference type="Pfam" id="PF00037">
    <property type="entry name" value="Fer4"/>
    <property type="match status" value="1"/>
</dbReference>
<dbReference type="InterPro" id="IPR039261">
    <property type="entry name" value="FNR_nucleotide-bd"/>
</dbReference>
<evidence type="ECO:0000256" key="10">
    <source>
        <dbReference type="PIRSR" id="PIRSR000361-1"/>
    </source>
</evidence>
<dbReference type="PROSITE" id="PS00198">
    <property type="entry name" value="4FE4S_FER_1"/>
    <property type="match status" value="2"/>
</dbReference>
<dbReference type="InterPro" id="IPR017900">
    <property type="entry name" value="4Fe4S_Fe_S_CS"/>
</dbReference>
<dbReference type="SUPFAM" id="SSF54862">
    <property type="entry name" value="4Fe-4S ferredoxins"/>
    <property type="match status" value="1"/>
</dbReference>
<dbReference type="Gene3D" id="2.40.30.10">
    <property type="entry name" value="Translation factors"/>
    <property type="match status" value="1"/>
</dbReference>
<evidence type="ECO:0000256" key="8">
    <source>
        <dbReference type="ARBA" id="ARBA00023014"/>
    </source>
</evidence>
<proteinExistence type="predicted"/>
<dbReference type="PROSITE" id="PS51379">
    <property type="entry name" value="4FE4S_FER_2"/>
    <property type="match status" value="2"/>
</dbReference>
<comment type="cofactor">
    <cofactor evidence="1">
        <name>FAD</name>
        <dbReference type="ChEBI" id="CHEBI:57692"/>
    </cofactor>
</comment>
<keyword evidence="6 9" id="KW-0560">Oxidoreductase</keyword>
<keyword evidence="7" id="KW-0408">Iron</keyword>
<dbReference type="InterPro" id="IPR001709">
    <property type="entry name" value="Flavoprot_Pyr_Nucl_cyt_Rdtase"/>
</dbReference>
<dbReference type="PIRSF" id="PIRSF000361">
    <property type="entry name" value="Frd-NADP+_RD"/>
    <property type="match status" value="1"/>
</dbReference>
<evidence type="ECO:0000256" key="6">
    <source>
        <dbReference type="ARBA" id="ARBA00023002"/>
    </source>
</evidence>
<evidence type="ECO:0000259" key="11">
    <source>
        <dbReference type="PROSITE" id="PS51379"/>
    </source>
</evidence>
<comment type="caution">
    <text evidence="13">The sequence shown here is derived from an EMBL/GenBank/DDBJ whole genome shotgun (WGS) entry which is preliminary data.</text>
</comment>
<dbReference type="Gene3D" id="3.40.50.80">
    <property type="entry name" value="Nucleotide-binding domain of ferredoxin-NADP reductase (FNR) module"/>
    <property type="match status" value="1"/>
</dbReference>
<dbReference type="PANTHER" id="PTHR43314">
    <property type="match status" value="1"/>
</dbReference>
<dbReference type="GO" id="GO:0016491">
    <property type="term" value="F:oxidoreductase activity"/>
    <property type="evidence" value="ECO:0007669"/>
    <property type="project" value="UniProtKB-KW"/>
</dbReference>
<dbReference type="NCBIfam" id="TIGR03224">
    <property type="entry name" value="benzo_boxA"/>
    <property type="match status" value="1"/>
</dbReference>
<dbReference type="GO" id="GO:0051536">
    <property type="term" value="F:iron-sulfur cluster binding"/>
    <property type="evidence" value="ECO:0007669"/>
    <property type="project" value="UniProtKB-KW"/>
</dbReference>
<feature type="domain" description="4Fe-4S ferredoxin-type" evidence="11">
    <location>
        <begin position="36"/>
        <end position="63"/>
    </location>
</feature>
<evidence type="ECO:0000259" key="12">
    <source>
        <dbReference type="PROSITE" id="PS51384"/>
    </source>
</evidence>
<dbReference type="SUPFAM" id="SSF63380">
    <property type="entry name" value="Riboflavin synthase domain-like"/>
    <property type="match status" value="1"/>
</dbReference>
<dbReference type="PROSITE" id="PS51384">
    <property type="entry name" value="FAD_FR"/>
    <property type="match status" value="1"/>
</dbReference>
<keyword evidence="3" id="KW-0479">Metal-binding</keyword>
<evidence type="ECO:0000256" key="7">
    <source>
        <dbReference type="ARBA" id="ARBA00023004"/>
    </source>
</evidence>
<dbReference type="EMBL" id="PKUN01000031">
    <property type="protein sequence ID" value="PLX59573.1"/>
    <property type="molecule type" value="Genomic_DNA"/>
</dbReference>
<evidence type="ECO:0000256" key="5">
    <source>
        <dbReference type="ARBA" id="ARBA00022857"/>
    </source>
</evidence>
<dbReference type="InterPro" id="IPR017927">
    <property type="entry name" value="FAD-bd_FR_type"/>
</dbReference>
<feature type="binding site" evidence="10">
    <location>
        <position position="217"/>
    </location>
    <ligand>
        <name>NADP(+)</name>
        <dbReference type="ChEBI" id="CHEBI:58349"/>
    </ligand>
</feature>
<dbReference type="STRING" id="1111735.GCA_000428045_01235"/>
<gene>
    <name evidence="13" type="primary">boxA</name>
    <name evidence="13" type="ORF">C0630_19290</name>
</gene>
<dbReference type="InterPro" id="IPR015701">
    <property type="entry name" value="FNR"/>
</dbReference>
<protein>
    <submittedName>
        <fullName evidence="13">Benzoyl-CoA 2,3-epoxidase subunit BoxA</fullName>
    </submittedName>
</protein>
<reference evidence="13 14" key="1">
    <citation type="submission" date="2017-11" db="EMBL/GenBank/DDBJ databases">
        <title>Genome-resolved metagenomics identifies genetic mobility, metabolic interactions, and unexpected diversity in perchlorate-reducing communities.</title>
        <authorList>
            <person name="Barnum T.P."/>
            <person name="Figueroa I.A."/>
            <person name="Carlstrom C.I."/>
            <person name="Lucas L.N."/>
            <person name="Engelbrektson A.L."/>
            <person name="Coates J.D."/>
        </authorList>
    </citation>
    <scope>NUCLEOTIDE SEQUENCE [LARGE SCALE GENOMIC DNA]</scope>
    <source>
        <strain evidence="13">BM301</strain>
    </source>
</reference>
<feature type="binding site" evidence="10">
    <location>
        <begin position="328"/>
        <end position="329"/>
    </location>
    <ligand>
        <name>NADP(+)</name>
        <dbReference type="ChEBI" id="CHEBI:58349"/>
    </ligand>
</feature>
<sequence>MKLLRQHLIDPEICIRCNTCEETCPVDAITHDDNNYVVDAAKCDYCMDCISPCPTGSIDNWRMVTTGYSIEEQFSWAELPAAIDHGEAASAESQQQEANEEDASEILKIAHSGESGKVLPPASAERPYINIYNREKPMVARVAGNFRLTDADSESDIRHIILDFGDRTFPVLEGQSIGIIPPGTDEKGRPNLVRLYSVASPRDGERPGANNLSLTVKRVVFEQDGKTVRGLGSNYVCDLKKNDEVLVTGPFGATFLMPNSSSTNLIMICTGTGSAPFRAMTEYRRRHLPDAEGKLLLYFGARTPGELPYFGPLNKLSDRFIDKQLVFSRLPDAPKEYVQDRMVSQSKKLAPLMASEDTYIYICGLKEMEAGVEEAFEKICIDNGSSWSDIKLAMRQSGRYHVETY</sequence>
<dbReference type="InterPro" id="IPR017634">
    <property type="entry name" value="Benzoyl_CoA_Oase_BoxA"/>
</dbReference>
<feature type="binding site" evidence="10">
    <location>
        <position position="335"/>
    </location>
    <ligand>
        <name>NADP(+)</name>
        <dbReference type="ChEBI" id="CHEBI:58349"/>
    </ligand>
</feature>
<feature type="domain" description="4Fe-4S ferredoxin-type" evidence="11">
    <location>
        <begin position="5"/>
        <end position="34"/>
    </location>
</feature>
<keyword evidence="4 9" id="KW-0274">FAD</keyword>
<evidence type="ECO:0000313" key="14">
    <source>
        <dbReference type="Proteomes" id="UP000235015"/>
    </source>
</evidence>
<dbReference type="PIRSF" id="PIRSF501177">
    <property type="entry name" value="BoxA"/>
    <property type="match status" value="1"/>
</dbReference>
<organism evidence="13 14">
    <name type="scientific">Sedimenticola selenatireducens</name>
    <dbReference type="NCBI Taxonomy" id="191960"/>
    <lineage>
        <taxon>Bacteria</taxon>
        <taxon>Pseudomonadati</taxon>
        <taxon>Pseudomonadota</taxon>
        <taxon>Gammaproteobacteria</taxon>
        <taxon>Chromatiales</taxon>
        <taxon>Sedimenticolaceae</taxon>
        <taxon>Sedimenticola</taxon>
    </lineage>
</organism>
<dbReference type="RefSeq" id="WP_273441026.1">
    <property type="nucleotide sequence ID" value="NZ_PKUN01000031.1"/>
</dbReference>
<evidence type="ECO:0000256" key="3">
    <source>
        <dbReference type="ARBA" id="ARBA00022723"/>
    </source>
</evidence>
<feature type="binding site" evidence="10">
    <location>
        <position position="403"/>
    </location>
    <ligand>
        <name>NADP(+)</name>
        <dbReference type="ChEBI" id="CHEBI:58349"/>
    </ligand>
</feature>
<dbReference type="InterPro" id="IPR017896">
    <property type="entry name" value="4Fe4S_Fe-S-bd"/>
</dbReference>
<dbReference type="PRINTS" id="PR00371">
    <property type="entry name" value="FPNCR"/>
</dbReference>
<feature type="binding site" evidence="10">
    <location>
        <begin position="364"/>
        <end position="365"/>
    </location>
    <ligand>
        <name>NADP(+)</name>
        <dbReference type="ChEBI" id="CHEBI:58349"/>
    </ligand>
</feature>
<evidence type="ECO:0000256" key="4">
    <source>
        <dbReference type="ARBA" id="ARBA00022827"/>
    </source>
</evidence>
<feature type="binding site" evidence="10">
    <location>
        <position position="272"/>
    </location>
    <ligand>
        <name>NADP(+)</name>
        <dbReference type="ChEBI" id="CHEBI:58349"/>
    </ligand>
</feature>
<dbReference type="Pfam" id="PF00175">
    <property type="entry name" value="NAD_binding_1"/>
    <property type="match status" value="1"/>
</dbReference>
<evidence type="ECO:0000256" key="2">
    <source>
        <dbReference type="ARBA" id="ARBA00022630"/>
    </source>
</evidence>
<keyword evidence="2 9" id="KW-0285">Flavoprotein</keyword>
<evidence type="ECO:0000256" key="9">
    <source>
        <dbReference type="PIRNR" id="PIRNR000361"/>
    </source>
</evidence>
<keyword evidence="5 9" id="KW-0521">NADP</keyword>
<dbReference type="Gene3D" id="3.30.70.20">
    <property type="match status" value="1"/>
</dbReference>
<evidence type="ECO:0000256" key="1">
    <source>
        <dbReference type="ARBA" id="ARBA00001974"/>
    </source>
</evidence>
<accession>A0A2N6CR85</accession>